<feature type="transmembrane region" description="Helical" evidence="2">
    <location>
        <begin position="115"/>
        <end position="133"/>
    </location>
</feature>
<sequence length="399" mass="43493">MPFAQQQPEHPRRPPTRGPGTPRRVTLLELFFDLVYVVALALISRDLAHEITWYQATQALIMLAAVWWTWVLTSLVTDLYDPARTEIKVLIVTVMFGVLLMSTAIPKAFGDRGLVFAGAYVAIHLGRGLILMPTVRVAPMIQRRAARVFCWFAASAVPWILGAFFSEDVRMALWLLALGIDYLGLRLAYPVPGLGTVPAAQLRVTAEHLAERYQQFYTIALGDTILVTGMAYSVVHAQAENTVGLVLAFGTILLLWRVYVHKSGELLPLAMKISKTPNRFVKTAPYSHLLMVAGVVITAAGFELVLHALPARTPPAWAAIILGGPALFLVGRAFFEREVFNRVSWSRPGGVLALVTAAPAVLFLPPLSASLTAMLVLIGVAVVDLLHSRGGPPETPTPP</sequence>
<dbReference type="Pfam" id="PF06772">
    <property type="entry name" value="LtrA"/>
    <property type="match status" value="1"/>
</dbReference>
<feature type="transmembrane region" description="Helical" evidence="2">
    <location>
        <begin position="89"/>
        <end position="109"/>
    </location>
</feature>
<keyword evidence="2" id="KW-0812">Transmembrane</keyword>
<reference evidence="3 4" key="1">
    <citation type="submission" date="2021-01" db="EMBL/GenBank/DDBJ databases">
        <title>Whole genome shotgun sequence of Verrucosispora andamanensis NBRC 109075.</title>
        <authorList>
            <person name="Komaki H."/>
            <person name="Tamura T."/>
        </authorList>
    </citation>
    <scope>NUCLEOTIDE SEQUENCE [LARGE SCALE GENOMIC DNA]</scope>
    <source>
        <strain evidence="3 4">NBRC 109075</strain>
    </source>
</reference>
<keyword evidence="2" id="KW-0472">Membrane</keyword>
<comment type="caution">
    <text evidence="3">The sequence shown here is derived from an EMBL/GenBank/DDBJ whole genome shotgun (WGS) entry which is preliminary data.</text>
</comment>
<feature type="transmembrane region" description="Helical" evidence="2">
    <location>
        <begin position="315"/>
        <end position="335"/>
    </location>
</feature>
<protein>
    <submittedName>
        <fullName evidence="3">Membrane protein</fullName>
    </submittedName>
</protein>
<accession>A0ABQ4HUS2</accession>
<dbReference type="InterPro" id="IPR010640">
    <property type="entry name" value="Low_temperature_requirement_A"/>
</dbReference>
<organism evidence="3 4">
    <name type="scientific">Micromonospora andamanensis</name>
    <dbReference type="NCBI Taxonomy" id="1287068"/>
    <lineage>
        <taxon>Bacteria</taxon>
        <taxon>Bacillati</taxon>
        <taxon>Actinomycetota</taxon>
        <taxon>Actinomycetes</taxon>
        <taxon>Micromonosporales</taxon>
        <taxon>Micromonosporaceae</taxon>
        <taxon>Micromonospora</taxon>
    </lineage>
</organism>
<feature type="transmembrane region" description="Helical" evidence="2">
    <location>
        <begin position="241"/>
        <end position="260"/>
    </location>
</feature>
<gene>
    <name evidence="3" type="ORF">Van01_26060</name>
</gene>
<dbReference type="RefSeq" id="WP_204006434.1">
    <property type="nucleotide sequence ID" value="NZ_BOOZ01000012.1"/>
</dbReference>
<dbReference type="PANTHER" id="PTHR36840:SF1">
    <property type="entry name" value="BLL5714 PROTEIN"/>
    <property type="match status" value="1"/>
</dbReference>
<keyword evidence="2" id="KW-1133">Transmembrane helix</keyword>
<keyword evidence="4" id="KW-1185">Reference proteome</keyword>
<dbReference type="EMBL" id="BOOZ01000012">
    <property type="protein sequence ID" value="GIJ09392.1"/>
    <property type="molecule type" value="Genomic_DNA"/>
</dbReference>
<evidence type="ECO:0000313" key="3">
    <source>
        <dbReference type="EMBL" id="GIJ09392.1"/>
    </source>
</evidence>
<feature type="transmembrane region" description="Helical" evidence="2">
    <location>
        <begin position="25"/>
        <end position="44"/>
    </location>
</feature>
<name>A0ABQ4HUS2_9ACTN</name>
<feature type="transmembrane region" description="Helical" evidence="2">
    <location>
        <begin position="56"/>
        <end position="77"/>
    </location>
</feature>
<feature type="transmembrane region" description="Helical" evidence="2">
    <location>
        <begin position="145"/>
        <end position="165"/>
    </location>
</feature>
<feature type="transmembrane region" description="Helical" evidence="2">
    <location>
        <begin position="289"/>
        <end position="309"/>
    </location>
</feature>
<evidence type="ECO:0000256" key="1">
    <source>
        <dbReference type="SAM" id="MobiDB-lite"/>
    </source>
</evidence>
<proteinExistence type="predicted"/>
<dbReference type="Proteomes" id="UP000647017">
    <property type="component" value="Unassembled WGS sequence"/>
</dbReference>
<evidence type="ECO:0000313" key="4">
    <source>
        <dbReference type="Proteomes" id="UP000647017"/>
    </source>
</evidence>
<evidence type="ECO:0000256" key="2">
    <source>
        <dbReference type="SAM" id="Phobius"/>
    </source>
</evidence>
<dbReference type="PANTHER" id="PTHR36840">
    <property type="entry name" value="BLL5714 PROTEIN"/>
    <property type="match status" value="1"/>
</dbReference>
<feature type="transmembrane region" description="Helical" evidence="2">
    <location>
        <begin position="216"/>
        <end position="235"/>
    </location>
</feature>
<feature type="region of interest" description="Disordered" evidence="1">
    <location>
        <begin position="1"/>
        <end position="21"/>
    </location>
</feature>
<feature type="transmembrane region" description="Helical" evidence="2">
    <location>
        <begin position="370"/>
        <end position="387"/>
    </location>
</feature>